<dbReference type="RefSeq" id="WP_354702332.1">
    <property type="nucleotide sequence ID" value="NZ_CP114014.1"/>
</dbReference>
<sequence length="242" mass="25413">MSIDPDRPGAGAPAPDEDTEAGQATDDSADVPATPAEPAATADPGPAAPAAEADAQSGPTREQLGEALKQALDTVRGQADETAAATRRADELATIARKQTEMADELHAENRQLRTGEVREAVAPLIRGLARLADDLSRLRAVDGANADLTYLAGQVDELLHDAGVTQLVPQIGDAFDPQTHQAAGSATTDEPHLDRTIAEIRRSGLRRDDGRMLRAAEVVVHRYITPITPADPASPTSTEET</sequence>
<reference evidence="3" key="1">
    <citation type="submission" date="2022-12" db="EMBL/GenBank/DDBJ databases">
        <title>Paraconexibacter alkalitolerans sp. nov. and Baekduia alba sp. nov., isolated from soil and emended description of the genera Paraconexibacter (Chun et al., 2020) and Baekduia (An et al., 2020).</title>
        <authorList>
            <person name="Vieira S."/>
            <person name="Huber K.J."/>
            <person name="Geppert A."/>
            <person name="Wolf J."/>
            <person name="Neumann-Schaal M."/>
            <person name="Muesken M."/>
            <person name="Overmann J."/>
        </authorList>
    </citation>
    <scope>NUCLEOTIDE SEQUENCE</scope>
    <source>
        <strain evidence="3">AEG42_29</strain>
    </source>
</reference>
<keyword evidence="1" id="KW-0143">Chaperone</keyword>
<protein>
    <submittedName>
        <fullName evidence="3">Protein GrpE</fullName>
    </submittedName>
</protein>
<dbReference type="GO" id="GO:0000774">
    <property type="term" value="F:adenyl-nucleotide exchange factor activity"/>
    <property type="evidence" value="ECO:0007669"/>
    <property type="project" value="InterPro"/>
</dbReference>
<dbReference type="Gene3D" id="2.30.22.10">
    <property type="entry name" value="Head domain of nucleotide exchange factor GrpE"/>
    <property type="match status" value="1"/>
</dbReference>
<dbReference type="Pfam" id="PF01025">
    <property type="entry name" value="GrpE"/>
    <property type="match status" value="1"/>
</dbReference>
<evidence type="ECO:0000256" key="1">
    <source>
        <dbReference type="ARBA" id="ARBA00023186"/>
    </source>
</evidence>
<dbReference type="GO" id="GO:0051087">
    <property type="term" value="F:protein-folding chaperone binding"/>
    <property type="evidence" value="ECO:0007669"/>
    <property type="project" value="InterPro"/>
</dbReference>
<dbReference type="InterPro" id="IPR000740">
    <property type="entry name" value="GrpE"/>
</dbReference>
<dbReference type="SUPFAM" id="SSF51064">
    <property type="entry name" value="Head domain of nucleotide exchange factor GrpE"/>
    <property type="match status" value="1"/>
</dbReference>
<feature type="compositionally biased region" description="Low complexity" evidence="2">
    <location>
        <begin position="32"/>
        <end position="55"/>
    </location>
</feature>
<dbReference type="GO" id="GO:0042803">
    <property type="term" value="F:protein homodimerization activity"/>
    <property type="evidence" value="ECO:0007669"/>
    <property type="project" value="InterPro"/>
</dbReference>
<evidence type="ECO:0000256" key="2">
    <source>
        <dbReference type="SAM" id="MobiDB-lite"/>
    </source>
</evidence>
<name>A0AAU7AW11_9ACTN</name>
<organism evidence="3">
    <name type="scientific">Paraconexibacter sp. AEG42_29</name>
    <dbReference type="NCBI Taxonomy" id="2997339"/>
    <lineage>
        <taxon>Bacteria</taxon>
        <taxon>Bacillati</taxon>
        <taxon>Actinomycetota</taxon>
        <taxon>Thermoleophilia</taxon>
        <taxon>Solirubrobacterales</taxon>
        <taxon>Paraconexibacteraceae</taxon>
        <taxon>Paraconexibacter</taxon>
    </lineage>
</organism>
<accession>A0AAU7AW11</accession>
<dbReference type="GO" id="GO:0006457">
    <property type="term" value="P:protein folding"/>
    <property type="evidence" value="ECO:0007669"/>
    <property type="project" value="InterPro"/>
</dbReference>
<feature type="region of interest" description="Disordered" evidence="2">
    <location>
        <begin position="1"/>
        <end position="63"/>
    </location>
</feature>
<dbReference type="EMBL" id="CP114014">
    <property type="protein sequence ID" value="XAY05829.1"/>
    <property type="molecule type" value="Genomic_DNA"/>
</dbReference>
<dbReference type="AlphaFoldDB" id="A0AAU7AW11"/>
<proteinExistence type="predicted"/>
<evidence type="ECO:0000313" key="3">
    <source>
        <dbReference type="EMBL" id="XAY05829.1"/>
    </source>
</evidence>
<dbReference type="InterPro" id="IPR009012">
    <property type="entry name" value="GrpE_head"/>
</dbReference>
<dbReference type="KEGG" id="parq:DSM112329_02689"/>
<gene>
    <name evidence="3" type="primary">grpE</name>
    <name evidence="3" type="ORF">DSM112329_02689</name>
</gene>